<dbReference type="InterPro" id="IPR035979">
    <property type="entry name" value="RBD_domain_sf"/>
</dbReference>
<evidence type="ECO:0000256" key="1">
    <source>
        <dbReference type="ARBA" id="ARBA00004123"/>
    </source>
</evidence>
<evidence type="ECO:0000259" key="11">
    <source>
        <dbReference type="PROSITE" id="PS50102"/>
    </source>
</evidence>
<feature type="compositionally biased region" description="Polar residues" evidence="10">
    <location>
        <begin position="310"/>
        <end position="321"/>
    </location>
</feature>
<keyword evidence="4 9" id="KW-0863">Zinc-finger</keyword>
<dbReference type="Pfam" id="PF00641">
    <property type="entry name" value="Zn_ribbon_RanBP"/>
    <property type="match status" value="1"/>
</dbReference>
<evidence type="ECO:0000256" key="4">
    <source>
        <dbReference type="ARBA" id="ARBA00022771"/>
    </source>
</evidence>
<dbReference type="OrthoDB" id="76445at2759"/>
<dbReference type="PROSITE" id="PS01358">
    <property type="entry name" value="ZF_RANBP2_1"/>
    <property type="match status" value="1"/>
</dbReference>
<keyword evidence="6 8" id="KW-0694">RNA-binding</keyword>
<dbReference type="SUPFAM" id="SSF54928">
    <property type="entry name" value="RNA-binding domain, RBD"/>
    <property type="match status" value="1"/>
</dbReference>
<dbReference type="GO" id="GO:0006355">
    <property type="term" value="P:regulation of DNA-templated transcription"/>
    <property type="evidence" value="ECO:0007669"/>
    <property type="project" value="InterPro"/>
</dbReference>
<dbReference type="SUPFAM" id="SSF90209">
    <property type="entry name" value="Ran binding protein zinc finger-like"/>
    <property type="match status" value="1"/>
</dbReference>
<evidence type="ECO:0000256" key="8">
    <source>
        <dbReference type="PROSITE-ProRule" id="PRU00176"/>
    </source>
</evidence>
<evidence type="ECO:0000256" key="7">
    <source>
        <dbReference type="ARBA" id="ARBA00023242"/>
    </source>
</evidence>
<keyword evidence="7" id="KW-0539">Nucleus</keyword>
<proteinExistence type="inferred from homology"/>
<dbReference type="Proteomes" id="UP000015101">
    <property type="component" value="Unassembled WGS sequence"/>
</dbReference>
<feature type="region of interest" description="Disordered" evidence="10">
    <location>
        <begin position="310"/>
        <end position="336"/>
    </location>
</feature>
<evidence type="ECO:0000259" key="12">
    <source>
        <dbReference type="PROSITE" id="PS50199"/>
    </source>
</evidence>
<dbReference type="InterPro" id="IPR034870">
    <property type="entry name" value="TET_fam"/>
</dbReference>
<evidence type="ECO:0000313" key="14">
    <source>
        <dbReference type="EnsemblMetazoa" id="HelroP189823"/>
    </source>
</evidence>
<evidence type="ECO:0000256" key="2">
    <source>
        <dbReference type="ARBA" id="ARBA00008448"/>
    </source>
</evidence>
<dbReference type="Pfam" id="PF00076">
    <property type="entry name" value="RRM_1"/>
    <property type="match status" value="1"/>
</dbReference>
<keyword evidence="15" id="KW-1185">Reference proteome</keyword>
<dbReference type="GeneID" id="20211390"/>
<keyword evidence="3" id="KW-0479">Metal-binding</keyword>
<gene>
    <name evidence="14" type="primary">20211390</name>
    <name evidence="13" type="ORF">HELRODRAFT_189823</name>
</gene>
<dbReference type="Gene3D" id="4.10.1060.10">
    <property type="entry name" value="Zinc finger, RanBP2-type"/>
    <property type="match status" value="1"/>
</dbReference>
<comment type="similarity">
    <text evidence="2">Belongs to the RRM TET family.</text>
</comment>
<dbReference type="RefSeq" id="XP_009030624.1">
    <property type="nucleotide sequence ID" value="XM_009032376.1"/>
</dbReference>
<dbReference type="GO" id="GO:0003712">
    <property type="term" value="F:transcription coregulator activity"/>
    <property type="evidence" value="ECO:0000318"/>
    <property type="project" value="GO_Central"/>
</dbReference>
<reference evidence="15" key="1">
    <citation type="submission" date="2012-12" db="EMBL/GenBank/DDBJ databases">
        <authorList>
            <person name="Hellsten U."/>
            <person name="Grimwood J."/>
            <person name="Chapman J.A."/>
            <person name="Shapiro H."/>
            <person name="Aerts A."/>
            <person name="Otillar R.P."/>
            <person name="Terry A.Y."/>
            <person name="Boore J.L."/>
            <person name="Simakov O."/>
            <person name="Marletaz F."/>
            <person name="Cho S.-J."/>
            <person name="Edsinger-Gonzales E."/>
            <person name="Havlak P."/>
            <person name="Kuo D.-H."/>
            <person name="Larsson T."/>
            <person name="Lv J."/>
            <person name="Arendt D."/>
            <person name="Savage R."/>
            <person name="Osoegawa K."/>
            <person name="de Jong P."/>
            <person name="Lindberg D.R."/>
            <person name="Seaver E.C."/>
            <person name="Weisblat D.A."/>
            <person name="Putnam N.H."/>
            <person name="Grigoriev I.V."/>
            <person name="Rokhsar D.S."/>
        </authorList>
    </citation>
    <scope>NUCLEOTIDE SEQUENCE</scope>
</reference>
<evidence type="ECO:0000256" key="3">
    <source>
        <dbReference type="ARBA" id="ARBA00022723"/>
    </source>
</evidence>
<dbReference type="PROSITE" id="PS50102">
    <property type="entry name" value="RRM"/>
    <property type="match status" value="1"/>
</dbReference>
<dbReference type="GO" id="GO:0005634">
    <property type="term" value="C:nucleus"/>
    <property type="evidence" value="ECO:0000318"/>
    <property type="project" value="GO_Central"/>
</dbReference>
<dbReference type="InterPro" id="IPR036443">
    <property type="entry name" value="Znf_RanBP2_sf"/>
</dbReference>
<dbReference type="InterPro" id="IPR000504">
    <property type="entry name" value="RRM_dom"/>
</dbReference>
<dbReference type="OMA" id="PMDDMGG"/>
<dbReference type="eggNOG" id="KOG1995">
    <property type="taxonomic scope" value="Eukaryota"/>
</dbReference>
<evidence type="ECO:0000256" key="9">
    <source>
        <dbReference type="PROSITE-ProRule" id="PRU00322"/>
    </source>
</evidence>
<dbReference type="STRING" id="6412.T1FRE3"/>
<dbReference type="GO" id="GO:0003723">
    <property type="term" value="F:RNA binding"/>
    <property type="evidence" value="ECO:0000318"/>
    <property type="project" value="GO_Central"/>
</dbReference>
<dbReference type="PROSITE" id="PS50199">
    <property type="entry name" value="ZF_RANBP2_2"/>
    <property type="match status" value="1"/>
</dbReference>
<dbReference type="EMBL" id="KB097700">
    <property type="protein sequence ID" value="ESN91828.1"/>
    <property type="molecule type" value="Genomic_DNA"/>
</dbReference>
<dbReference type="AlphaFoldDB" id="T1FRE3"/>
<dbReference type="EnsemblMetazoa" id="HelroT189823">
    <property type="protein sequence ID" value="HelroP189823"/>
    <property type="gene ID" value="HelroG189823"/>
</dbReference>
<reference evidence="13 15" key="2">
    <citation type="journal article" date="2013" name="Nature">
        <title>Insights into bilaterian evolution from three spiralian genomes.</title>
        <authorList>
            <person name="Simakov O."/>
            <person name="Marletaz F."/>
            <person name="Cho S.J."/>
            <person name="Edsinger-Gonzales E."/>
            <person name="Havlak P."/>
            <person name="Hellsten U."/>
            <person name="Kuo D.H."/>
            <person name="Larsson T."/>
            <person name="Lv J."/>
            <person name="Arendt D."/>
            <person name="Savage R."/>
            <person name="Osoegawa K."/>
            <person name="de Jong P."/>
            <person name="Grimwood J."/>
            <person name="Chapman J.A."/>
            <person name="Shapiro H."/>
            <person name="Aerts A."/>
            <person name="Otillar R.P."/>
            <person name="Terry A.Y."/>
            <person name="Boore J.L."/>
            <person name="Grigoriev I.V."/>
            <person name="Lindberg D.R."/>
            <person name="Seaver E.C."/>
            <person name="Weisblat D.A."/>
            <person name="Putnam N.H."/>
            <person name="Rokhsar D.S."/>
        </authorList>
    </citation>
    <scope>NUCLEOTIDE SEQUENCE</scope>
</reference>
<dbReference type="CTD" id="20211390"/>
<feature type="domain" description="RanBP2-type" evidence="12">
    <location>
        <begin position="547"/>
        <end position="582"/>
    </location>
</feature>
<dbReference type="PANTHER" id="PTHR23238">
    <property type="entry name" value="RNA BINDING PROTEIN"/>
    <property type="match status" value="1"/>
</dbReference>
<comment type="subcellular location">
    <subcellularLocation>
        <location evidence="1">Nucleus</location>
    </subcellularLocation>
</comment>
<dbReference type="SMART" id="SM00360">
    <property type="entry name" value="RRM"/>
    <property type="match status" value="1"/>
</dbReference>
<feature type="domain" description="RRM" evidence="11">
    <location>
        <begin position="444"/>
        <end position="530"/>
    </location>
</feature>
<dbReference type="Gene3D" id="3.30.70.330">
    <property type="match status" value="1"/>
</dbReference>
<reference evidence="14" key="3">
    <citation type="submission" date="2015-06" db="UniProtKB">
        <authorList>
            <consortium name="EnsemblMetazoa"/>
        </authorList>
    </citation>
    <scope>IDENTIFICATION</scope>
</reference>
<dbReference type="InParanoid" id="T1FRE3"/>
<dbReference type="GO" id="GO:0008270">
    <property type="term" value="F:zinc ion binding"/>
    <property type="evidence" value="ECO:0007669"/>
    <property type="project" value="UniProtKB-KW"/>
</dbReference>
<evidence type="ECO:0000313" key="13">
    <source>
        <dbReference type="EMBL" id="ESN91828.1"/>
    </source>
</evidence>
<evidence type="ECO:0000256" key="10">
    <source>
        <dbReference type="SAM" id="MobiDB-lite"/>
    </source>
</evidence>
<name>T1FRE3_HELRO</name>
<dbReference type="InterPro" id="IPR012677">
    <property type="entry name" value="Nucleotide-bd_a/b_plait_sf"/>
</dbReference>
<organism evidence="14 15">
    <name type="scientific">Helobdella robusta</name>
    <name type="common">Californian leech</name>
    <dbReference type="NCBI Taxonomy" id="6412"/>
    <lineage>
        <taxon>Eukaryota</taxon>
        <taxon>Metazoa</taxon>
        <taxon>Spiralia</taxon>
        <taxon>Lophotrochozoa</taxon>
        <taxon>Annelida</taxon>
        <taxon>Clitellata</taxon>
        <taxon>Hirudinea</taxon>
        <taxon>Rhynchobdellida</taxon>
        <taxon>Glossiphoniidae</taxon>
        <taxon>Helobdella</taxon>
    </lineage>
</organism>
<evidence type="ECO:0000256" key="5">
    <source>
        <dbReference type="ARBA" id="ARBA00022833"/>
    </source>
</evidence>
<dbReference type="KEGG" id="hro:HELRODRAFT_189823"/>
<dbReference type="SMART" id="SM00547">
    <property type="entry name" value="ZnF_RBZ"/>
    <property type="match status" value="1"/>
</dbReference>
<dbReference type="HOGENOM" id="CLU_409571_0_0_1"/>
<evidence type="ECO:0000313" key="15">
    <source>
        <dbReference type="Proteomes" id="UP000015101"/>
    </source>
</evidence>
<sequence>MVLMSYKCLLFYGYEQYIYVATPAVVGASASYAGYSSYSQAAETAYVQPGYTAMVQVPEQTGATYVVPSYPYDGQLQFSQQAQAAAAPLQSTTQPEYALQAAGYAAPAATGYSQQLTVQQGTTGYTPQQSQVVYGSQAHLTAVQQAVAGQQAALAQQSATQNLTYAQQQQQQQMVQQMTMPLAYGQQQTSQPGVTQYAYQQTSSAYAPSAAIVSQSISALQPPAYGSTTLMTQQAGLTYAQQQQQQAIQQQQASLYATQPPVNQTSQPPPSFSYQQQQQIAALQQQQQQQQQQVATVVAAYSQQPQQSTVYYGQHSQQQQPPVMPGPTQQQQSLSFTSQATQQQMYLPGTQQQNNVGVHATAGQLSLGPSGHPPGIRPPLTLPRHGAPPGSTFLQINHHQRLQGVPARGFGERDQHPPESSAIHGNPLLAGPQNNEVEVQRFPDTIFIQGLPEDTTEEKLAQHFSAAGKLKLDGRTGKPRISIIKDKVTGRPRGEATLGFQDAESVQTAIKMFNIKDFHGRKIRVEMASRKVPVGQQPPQPVVKRSRPGEDALDWVCPNPSCNNENFSWRTECNRCKGPRQISDAQLKQQASLRGRMELPLRTMPANRMGMGLNLGGPNLLRPNNLNSMAMASIRARLGGVGMGLGPLAGMPGPIRGAIRGRMERRIMRPY</sequence>
<dbReference type="InterPro" id="IPR001876">
    <property type="entry name" value="Znf_RanBP2"/>
</dbReference>
<dbReference type="EMBL" id="AMQM01002201">
    <property type="status" value="NOT_ANNOTATED_CDS"/>
    <property type="molecule type" value="Genomic_DNA"/>
</dbReference>
<keyword evidence="5" id="KW-0862">Zinc</keyword>
<evidence type="ECO:0000256" key="6">
    <source>
        <dbReference type="ARBA" id="ARBA00022884"/>
    </source>
</evidence>
<protein>
    <recommendedName>
        <fullName evidence="16">RanBP2-type domain-containing protein</fullName>
    </recommendedName>
</protein>
<accession>T1FRE3</accession>
<evidence type="ECO:0008006" key="16">
    <source>
        <dbReference type="Google" id="ProtNLM"/>
    </source>
</evidence>